<dbReference type="Gramene" id="KQL23738">
    <property type="protein sequence ID" value="KQL23738"/>
    <property type="gene ID" value="SETIT_032536mg"/>
</dbReference>
<sequence>MMIDIFLRPLTHTLTSTTTTSTTPTPTTPCTTTTSSTTTTTTTTTTTSASAPQPEATNSGGETKRRRGDRKGNLYPDKDKFYDIRVKTLEEALSLSARNTELAKKNVHHHYLGPGGYYGKEDQFRKMEEEAASTRTYNLQGAVLKILKYVDDPQKGLFKPSRERDELTLALENPEHIGRVRGLGKRVIWKEAWEEDIAAPAQLALVASPPDIPSSQGSIAATTPVDRIQEPTCCTLVILMGRQSNMIEVEMGEAHPPSGLYHTRPIPPDYTRVEVQTVKPEYSQWRIDYPTLEGLSLLGEVVNQFVLWHKWDIILTTRTPSMQTPLLLEGVDEEREIQTPPHDHHMPEMPRSLPPTSEHLPEMPWSSPPPLPTPLPQEVPVEEVHAQKGACKEAEIQQKHPIKLRPYVLMIDVSGVAKWYGHDMFKSENQAARSEKAVTSKRQPVKYKVIKYVNIECIKWSKDCPKNYERGNSFLPNRAIQYLPLGMRRYPNLTFGGPTGNIAFDFDDVQTIFHLGCLETNLIRVWCLMQVHLSNQIPNQRSGYIDPQLLANTLFDYPSKWELNCKELAGGETIAAKEEIRIHVILFDAKELISVDLKLGMAWVMDPLDKDEATYKDFISILKTYYVNKLKGVHHPDRKGELYVKTNWPISKSGSVHCGYYVCTYMSVTGAYRRHPCKWPEDKGIRKTPLSDDNLLEFVGDLCNFIMDTIIHIRGPYHDPTSSLGFQPEC</sequence>
<reference evidence="4" key="1">
    <citation type="journal article" date="2012" name="Nat. Biotechnol.">
        <title>Reference genome sequence of the model plant Setaria.</title>
        <authorList>
            <person name="Bennetzen J.L."/>
            <person name="Schmutz J."/>
            <person name="Wang H."/>
            <person name="Percifield R."/>
            <person name="Hawkins J."/>
            <person name="Pontaroli A.C."/>
            <person name="Estep M."/>
            <person name="Feng L."/>
            <person name="Vaughn J.N."/>
            <person name="Grimwood J."/>
            <person name="Jenkins J."/>
            <person name="Barry K."/>
            <person name="Lindquist E."/>
            <person name="Hellsten U."/>
            <person name="Deshpande S."/>
            <person name="Wang X."/>
            <person name="Wu X."/>
            <person name="Mitros T."/>
            <person name="Triplett J."/>
            <person name="Yang X."/>
            <person name="Ye C.Y."/>
            <person name="Mauro-Herrera M."/>
            <person name="Wang L."/>
            <person name="Li P."/>
            <person name="Sharma M."/>
            <person name="Sharma R."/>
            <person name="Ronald P.C."/>
            <person name="Panaud O."/>
            <person name="Kellogg E.A."/>
            <person name="Brutnell T.P."/>
            <person name="Doust A.N."/>
            <person name="Tuskan G.A."/>
            <person name="Rokhsar D."/>
            <person name="Devos K.M."/>
        </authorList>
    </citation>
    <scope>NUCLEOTIDE SEQUENCE [LARGE SCALE GENOMIC DNA]</scope>
    <source>
        <strain evidence="4">cv. Yugu1</strain>
    </source>
</reference>
<dbReference type="EMBL" id="AGNK02000913">
    <property type="status" value="NOT_ANNOTATED_CDS"/>
    <property type="molecule type" value="Genomic_DNA"/>
</dbReference>
<dbReference type="Proteomes" id="UP000004995">
    <property type="component" value="Unassembled WGS sequence"/>
</dbReference>
<feature type="region of interest" description="Disordered" evidence="1">
    <location>
        <begin position="339"/>
        <end position="367"/>
    </location>
</feature>
<dbReference type="HOGENOM" id="CLU_010199_2_0_1"/>
<feature type="compositionally biased region" description="Polar residues" evidence="1">
    <location>
        <begin position="49"/>
        <end position="61"/>
    </location>
</feature>
<evidence type="ECO:0000313" key="4">
    <source>
        <dbReference type="Proteomes" id="UP000004995"/>
    </source>
</evidence>
<feature type="domain" description="DUF8039" evidence="2">
    <location>
        <begin position="224"/>
        <end position="315"/>
    </location>
</feature>
<dbReference type="PANTHER" id="PTHR33018:SF19">
    <property type="entry name" value="OS12G0558775 PROTEIN"/>
    <property type="match status" value="1"/>
</dbReference>
<evidence type="ECO:0000313" key="3">
    <source>
        <dbReference type="EnsemblPlants" id="KQL23738"/>
    </source>
</evidence>
<dbReference type="SUPFAM" id="SSF54001">
    <property type="entry name" value="Cysteine proteinases"/>
    <property type="match status" value="1"/>
</dbReference>
<evidence type="ECO:0000259" key="2">
    <source>
        <dbReference type="Pfam" id="PF26133"/>
    </source>
</evidence>
<accession>K4A0Z5</accession>
<protein>
    <recommendedName>
        <fullName evidence="2">DUF8039 domain-containing protein</fullName>
    </recommendedName>
</protein>
<proteinExistence type="predicted"/>
<dbReference type="InterPro" id="IPR058352">
    <property type="entry name" value="DUF8039"/>
</dbReference>
<dbReference type="Pfam" id="PF26133">
    <property type="entry name" value="DUF8039"/>
    <property type="match status" value="1"/>
</dbReference>
<dbReference type="EnsemblPlants" id="KQL23738">
    <property type="protein sequence ID" value="KQL23738"/>
    <property type="gene ID" value="SETIT_032536mg"/>
</dbReference>
<dbReference type="AlphaFoldDB" id="K4A0Z5"/>
<dbReference type="InterPro" id="IPR038765">
    <property type="entry name" value="Papain-like_cys_pep_sf"/>
</dbReference>
<organism evidence="3 4">
    <name type="scientific">Setaria italica</name>
    <name type="common">Foxtail millet</name>
    <name type="synonym">Panicum italicum</name>
    <dbReference type="NCBI Taxonomy" id="4555"/>
    <lineage>
        <taxon>Eukaryota</taxon>
        <taxon>Viridiplantae</taxon>
        <taxon>Streptophyta</taxon>
        <taxon>Embryophyta</taxon>
        <taxon>Tracheophyta</taxon>
        <taxon>Spermatophyta</taxon>
        <taxon>Magnoliopsida</taxon>
        <taxon>Liliopsida</taxon>
        <taxon>Poales</taxon>
        <taxon>Poaceae</taxon>
        <taxon>PACMAD clade</taxon>
        <taxon>Panicoideae</taxon>
        <taxon>Panicodae</taxon>
        <taxon>Paniceae</taxon>
        <taxon>Cenchrinae</taxon>
        <taxon>Setaria</taxon>
    </lineage>
</organism>
<evidence type="ECO:0000256" key="1">
    <source>
        <dbReference type="SAM" id="MobiDB-lite"/>
    </source>
</evidence>
<dbReference type="InParanoid" id="K4A0Z5"/>
<dbReference type="PANTHER" id="PTHR33018">
    <property type="entry name" value="OS10G0338966 PROTEIN-RELATED"/>
    <property type="match status" value="1"/>
</dbReference>
<reference evidence="3" key="2">
    <citation type="submission" date="2018-08" db="UniProtKB">
        <authorList>
            <consortium name="EnsemblPlants"/>
        </authorList>
    </citation>
    <scope>IDENTIFICATION</scope>
    <source>
        <strain evidence="3">Yugu1</strain>
    </source>
</reference>
<keyword evidence="4" id="KW-1185">Reference proteome</keyword>
<name>K4A0Z5_SETIT</name>
<feature type="compositionally biased region" description="Low complexity" evidence="1">
    <location>
        <begin position="15"/>
        <end position="48"/>
    </location>
</feature>
<dbReference type="eggNOG" id="ENOG502R43S">
    <property type="taxonomic scope" value="Eukaryota"/>
</dbReference>
<feature type="region of interest" description="Disordered" evidence="1">
    <location>
        <begin position="15"/>
        <end position="76"/>
    </location>
</feature>
<dbReference type="OMA" id="NASKKEC"/>